<dbReference type="SUPFAM" id="SSF52768">
    <property type="entry name" value="Arginase/deacetylase"/>
    <property type="match status" value="1"/>
</dbReference>
<dbReference type="InterPro" id="IPR037138">
    <property type="entry name" value="His_deacetylse_dom_sf"/>
</dbReference>
<evidence type="ECO:0000313" key="1">
    <source>
        <dbReference type="EMBL" id="CAJ0962309.1"/>
    </source>
</evidence>
<proteinExistence type="predicted"/>
<sequence length="167" mass="17888">MALEGGHDLTAICDASEACVSSLVGMEPEPFDNSVLQQRPSANAVTTLERVITIQSKHWSSLKNIALSHSFLEAQRGEVEDAETVSALASLSVDTEQSNTDCVSSTSLKSAQYCNPFGMWEETGEPRGNPRKHGETTCCISHDQYLAHTNSLQMLVLGGIGGTQDSS</sequence>
<evidence type="ECO:0000313" key="2">
    <source>
        <dbReference type="Proteomes" id="UP001176940"/>
    </source>
</evidence>
<dbReference type="Proteomes" id="UP001176940">
    <property type="component" value="Unassembled WGS sequence"/>
</dbReference>
<dbReference type="EMBL" id="CAUEEQ010054691">
    <property type="protein sequence ID" value="CAJ0962309.1"/>
    <property type="molecule type" value="Genomic_DNA"/>
</dbReference>
<gene>
    <name evidence="1" type="ORF">RIMI_LOCUS18152873</name>
</gene>
<organism evidence="1 2">
    <name type="scientific">Ranitomeya imitator</name>
    <name type="common">mimic poison frog</name>
    <dbReference type="NCBI Taxonomy" id="111125"/>
    <lineage>
        <taxon>Eukaryota</taxon>
        <taxon>Metazoa</taxon>
        <taxon>Chordata</taxon>
        <taxon>Craniata</taxon>
        <taxon>Vertebrata</taxon>
        <taxon>Euteleostomi</taxon>
        <taxon>Amphibia</taxon>
        <taxon>Batrachia</taxon>
        <taxon>Anura</taxon>
        <taxon>Neobatrachia</taxon>
        <taxon>Hyloidea</taxon>
        <taxon>Dendrobatidae</taxon>
        <taxon>Dendrobatinae</taxon>
        <taxon>Ranitomeya</taxon>
    </lineage>
</organism>
<dbReference type="InterPro" id="IPR023696">
    <property type="entry name" value="Ureohydrolase_dom_sf"/>
</dbReference>
<reference evidence="1" key="1">
    <citation type="submission" date="2023-07" db="EMBL/GenBank/DDBJ databases">
        <authorList>
            <person name="Stuckert A."/>
        </authorList>
    </citation>
    <scope>NUCLEOTIDE SEQUENCE</scope>
</reference>
<name>A0ABN9MAK8_9NEOB</name>
<protein>
    <submittedName>
        <fullName evidence="1">Uncharacterized protein</fullName>
    </submittedName>
</protein>
<dbReference type="Gene3D" id="3.40.800.20">
    <property type="entry name" value="Histone deacetylase domain"/>
    <property type="match status" value="1"/>
</dbReference>
<accession>A0ABN9MAK8</accession>
<comment type="caution">
    <text evidence="1">The sequence shown here is derived from an EMBL/GenBank/DDBJ whole genome shotgun (WGS) entry which is preliminary data.</text>
</comment>
<keyword evidence="2" id="KW-1185">Reference proteome</keyword>